<dbReference type="EMBL" id="WTPX01000050">
    <property type="protein sequence ID" value="NNJ25795.1"/>
    <property type="molecule type" value="Genomic_DNA"/>
</dbReference>
<organism evidence="2 3">
    <name type="scientific">Alienimonas chondri</name>
    <dbReference type="NCBI Taxonomy" id="2681879"/>
    <lineage>
        <taxon>Bacteria</taxon>
        <taxon>Pseudomonadati</taxon>
        <taxon>Planctomycetota</taxon>
        <taxon>Planctomycetia</taxon>
        <taxon>Planctomycetales</taxon>
        <taxon>Planctomycetaceae</taxon>
        <taxon>Alienimonas</taxon>
    </lineage>
</organism>
<reference evidence="2 3" key="1">
    <citation type="journal article" date="2020" name="Syst. Appl. Microbiol.">
        <title>Alienimonas chondri sp. nov., a novel planctomycete isolated from the biofilm of the red alga Chondrus crispus.</title>
        <authorList>
            <person name="Vitorino I."/>
            <person name="Albuquerque L."/>
            <person name="Wiegand S."/>
            <person name="Kallscheuer N."/>
            <person name="da Costa M.S."/>
            <person name="Lobo-da-Cunha A."/>
            <person name="Jogler C."/>
            <person name="Lage O.M."/>
        </authorList>
    </citation>
    <scope>NUCLEOTIDE SEQUENCE [LARGE SCALE GENOMIC DNA]</scope>
    <source>
        <strain evidence="2 3">LzC2</strain>
    </source>
</reference>
<keyword evidence="3" id="KW-1185">Reference proteome</keyword>
<name>A0ABX1VCH2_9PLAN</name>
<dbReference type="Proteomes" id="UP000609651">
    <property type="component" value="Unassembled WGS sequence"/>
</dbReference>
<evidence type="ECO:0000313" key="2">
    <source>
        <dbReference type="EMBL" id="NNJ25795.1"/>
    </source>
</evidence>
<keyword evidence="1" id="KW-0472">Membrane</keyword>
<sequence length="114" mass="12407">MTFEQEMTAFVLTRVPIVVAAIACMWAAARQWRSDRVVATLLFSAALLLLASQASACPVRVATSWGGDHETTLARWFDLNRRSARDAPWLDLSLLAAAGACGLAAVFLRKEGRT</sequence>
<evidence type="ECO:0000313" key="3">
    <source>
        <dbReference type="Proteomes" id="UP000609651"/>
    </source>
</evidence>
<accession>A0ABX1VCH2</accession>
<feature type="transmembrane region" description="Helical" evidence="1">
    <location>
        <begin position="41"/>
        <end position="67"/>
    </location>
</feature>
<keyword evidence="1" id="KW-0812">Transmembrane</keyword>
<comment type="caution">
    <text evidence="2">The sequence shown here is derived from an EMBL/GenBank/DDBJ whole genome shotgun (WGS) entry which is preliminary data.</text>
</comment>
<protein>
    <submittedName>
        <fullName evidence="2">Uncharacterized protein</fullName>
    </submittedName>
</protein>
<feature type="transmembrane region" description="Helical" evidence="1">
    <location>
        <begin position="12"/>
        <end position="29"/>
    </location>
</feature>
<proteinExistence type="predicted"/>
<feature type="transmembrane region" description="Helical" evidence="1">
    <location>
        <begin position="87"/>
        <end position="108"/>
    </location>
</feature>
<keyword evidence="1" id="KW-1133">Transmembrane helix</keyword>
<evidence type="ECO:0000256" key="1">
    <source>
        <dbReference type="SAM" id="Phobius"/>
    </source>
</evidence>
<gene>
    <name evidence="2" type="ORF">LzC2_18700</name>
</gene>